<dbReference type="AlphaFoldDB" id="A0A1H6Q393"/>
<name>A0A1H6Q393_YARLL</name>
<dbReference type="eggNOG" id="KOG3020">
    <property type="taxonomic scope" value="Eukaryota"/>
</dbReference>
<organism evidence="1">
    <name type="scientific">Yarrowia lipolytica</name>
    <name type="common">Candida lipolytica</name>
    <dbReference type="NCBI Taxonomy" id="4952"/>
    <lineage>
        <taxon>Eukaryota</taxon>
        <taxon>Fungi</taxon>
        <taxon>Dikarya</taxon>
        <taxon>Ascomycota</taxon>
        <taxon>Saccharomycotina</taxon>
        <taxon>Dipodascomycetes</taxon>
        <taxon>Dipodascales</taxon>
        <taxon>Dipodascales incertae sedis</taxon>
        <taxon>Yarrowia</taxon>
    </lineage>
</organism>
<dbReference type="InterPro" id="IPR053044">
    <property type="entry name" value="Metallo-hydrolase/TatD-type"/>
</dbReference>
<dbReference type="InterPro" id="IPR032466">
    <property type="entry name" value="Metal_Hydrolase"/>
</dbReference>
<dbReference type="GeneID" id="2911914"/>
<proteinExistence type="predicted"/>
<reference evidence="2 3" key="2">
    <citation type="submission" date="2018-07" db="EMBL/GenBank/DDBJ databases">
        <title>Draft Genome Assemblies for Five Robust Yarrowia lipolytica Strains Exhibiting High Lipid Production and Pentose Sugar Utilization and Sugar Alcohol Secretion from Undetoxified Lignocellulosic Biomass Hydrolysates.</title>
        <authorList>
            <consortium name="DOE Joint Genome Institute"/>
            <person name="Walker C."/>
            <person name="Ryu S."/>
            <person name="Na H."/>
            <person name="Zane M."/>
            <person name="LaButti K."/>
            <person name="Lipzen A."/>
            <person name="Haridas S."/>
            <person name="Barry K."/>
            <person name="Grigoriev I.V."/>
            <person name="Quarterman J."/>
            <person name="Slininger P."/>
            <person name="Dien B."/>
            <person name="Trinh C.T."/>
        </authorList>
    </citation>
    <scope>NUCLEOTIDE SEQUENCE [LARGE SCALE GENOMIC DNA]</scope>
    <source>
        <strain evidence="2 3">YB392</strain>
    </source>
</reference>
<dbReference type="OMA" id="VPCFGWH"/>
<dbReference type="RefSeq" id="XP_504614.1">
    <property type="nucleotide sequence ID" value="XM_504614.1"/>
</dbReference>
<dbReference type="KEGG" id="yli:2911914"/>
<evidence type="ECO:0000313" key="2">
    <source>
        <dbReference type="EMBL" id="RDW28138.1"/>
    </source>
</evidence>
<dbReference type="Gene3D" id="3.20.20.140">
    <property type="entry name" value="Metal-dependent hydrolases"/>
    <property type="match status" value="1"/>
</dbReference>
<reference evidence="1" key="1">
    <citation type="journal article" date="2016" name="PLoS ONE">
        <title>Sequence Assembly of Yarrowia lipolytica Strain W29/CLIB89 Shows Transposable Element Diversity.</title>
        <authorList>
            <person name="Magnan C."/>
            <person name="Yu J."/>
            <person name="Chang I."/>
            <person name="Jahn E."/>
            <person name="Kanomata Y."/>
            <person name="Wu J."/>
            <person name="Zeller M."/>
            <person name="Oakes M."/>
            <person name="Baldi P."/>
            <person name="Sandmeyer S."/>
        </authorList>
    </citation>
    <scope>NUCLEOTIDE SEQUENCE [LARGE SCALE GENOMIC DNA]</scope>
    <source>
        <strain evidence="1">CLIB89</strain>
    </source>
</reference>
<protein>
    <submittedName>
        <fullName evidence="1">Uncharacterized protein</fullName>
    </submittedName>
</protein>
<evidence type="ECO:0000313" key="1">
    <source>
        <dbReference type="EMBL" id="AOW06208.1"/>
    </source>
</evidence>
<dbReference type="VEuPathDB" id="FungiDB:YALI0_E30987g"/>
<gene>
    <name evidence="2" type="ORF">B0I71DRAFT_127897</name>
    <name evidence="1" type="ORF">YALI1_E36472g</name>
</gene>
<sequence length="317" mass="35827">MFDAHCHPTDTPDTLDLIPSMKTDLLACMSTNFQDIERVESIADWPKVVPCFGYHPWFTWKVYTEEGLEAKEHYSRVLAGPRGSEEELQGFVASQEQPMPFSNYLDLMRQGLEKYPNGMIGEAGLDKPFRVKDKEGDKLTPFRVSLDHQRTILGLQLQLAVDYGRPISLHGVQCHGALLECVTEILKKNPGKPLTVCLHSYSGPPDFLVGWFKLEGSKKKPTKVRVFVSVSSVITCGHIDREGDRFDQKLEKISPLLAKIPDDRLLIESDYYKAGPVMDDLMQEVLDLVAHAKGVSKAGALEMLDKNSREFLDYRRE</sequence>
<dbReference type="PANTHER" id="PTHR47345:SF1">
    <property type="entry name" value="CUT9-INTERACTING PROTEIN SCN1"/>
    <property type="match status" value="1"/>
</dbReference>
<dbReference type="VEuPathDB" id="FungiDB:YALI1_E36472g"/>
<dbReference type="Proteomes" id="UP000256601">
    <property type="component" value="Unassembled WGS sequence"/>
</dbReference>
<dbReference type="EMBL" id="CP017557">
    <property type="protein sequence ID" value="AOW06208.1"/>
    <property type="molecule type" value="Genomic_DNA"/>
</dbReference>
<dbReference type="SUPFAM" id="SSF51556">
    <property type="entry name" value="Metallo-dependent hydrolases"/>
    <property type="match status" value="1"/>
</dbReference>
<dbReference type="EMBL" id="KZ858955">
    <property type="protein sequence ID" value="RDW28138.1"/>
    <property type="molecule type" value="Genomic_DNA"/>
</dbReference>
<dbReference type="PANTHER" id="PTHR47345">
    <property type="entry name" value="CUT9-INTERACTING PROTEIN SCN1"/>
    <property type="match status" value="1"/>
</dbReference>
<dbReference type="Proteomes" id="UP000182444">
    <property type="component" value="Chromosome 1E"/>
</dbReference>
<evidence type="ECO:0000313" key="3">
    <source>
        <dbReference type="Proteomes" id="UP000256601"/>
    </source>
</evidence>
<accession>A0A1H6Q393</accession>
<dbReference type="OrthoDB" id="413993at2759"/>
<dbReference type="InterPro" id="IPR001130">
    <property type="entry name" value="TatD-like"/>
</dbReference>
<dbReference type="Pfam" id="PF01026">
    <property type="entry name" value="TatD_DNase"/>
    <property type="match status" value="1"/>
</dbReference>
<dbReference type="GO" id="GO:0016788">
    <property type="term" value="F:hydrolase activity, acting on ester bonds"/>
    <property type="evidence" value="ECO:0007669"/>
    <property type="project" value="InterPro"/>
</dbReference>